<keyword evidence="3" id="KW-1185">Reference proteome</keyword>
<organism evidence="2 3">
    <name type="scientific">Gnathostoma spinigerum</name>
    <dbReference type="NCBI Taxonomy" id="75299"/>
    <lineage>
        <taxon>Eukaryota</taxon>
        <taxon>Metazoa</taxon>
        <taxon>Ecdysozoa</taxon>
        <taxon>Nematoda</taxon>
        <taxon>Chromadorea</taxon>
        <taxon>Rhabditida</taxon>
        <taxon>Spirurina</taxon>
        <taxon>Gnathostomatomorpha</taxon>
        <taxon>Gnathostomatoidea</taxon>
        <taxon>Gnathostomatidae</taxon>
        <taxon>Gnathostoma</taxon>
    </lineage>
</organism>
<proteinExistence type="predicted"/>
<evidence type="ECO:0000313" key="2">
    <source>
        <dbReference type="EMBL" id="MFH4981610.1"/>
    </source>
</evidence>
<evidence type="ECO:0000313" key="3">
    <source>
        <dbReference type="Proteomes" id="UP001608902"/>
    </source>
</evidence>
<dbReference type="EMBL" id="JBGFUD010007542">
    <property type="protein sequence ID" value="MFH4981610.1"/>
    <property type="molecule type" value="Genomic_DNA"/>
</dbReference>
<keyword evidence="1" id="KW-1133">Transmembrane helix</keyword>
<sequence>MHTSQGDQPPSMRFLYVPIKEAADVPPPYASGTDLIVGISYILIAAFMLVPSVLTIYVLIARKGVASKRFRKIMLINAFSSCTYIIVNGTAGLLSIFPQHHSSIVAKISGAVGVFVVILINGLVSVTAVFRVAYFFRESDVSRCSIVQRFLFHRRGMQVLLYFTIFVALLEGVILLTPWCSLHYNYVLYAWQYDNSSLTAVVVKVDLCFSLIAIVVSLVVNIYIAFLVYRKMRHSIGLRYNDIIVQIFVESLSVSTIHWLTNVLWHYAFDIFPAEKYFTIGIMIFSAVDRGIIGLLYIIFNRALRCQVLKTMLCVDSDNPHNVAWIR</sequence>
<feature type="transmembrane region" description="Helical" evidence="1">
    <location>
        <begin position="199"/>
        <end position="228"/>
    </location>
</feature>
<feature type="transmembrane region" description="Helical" evidence="1">
    <location>
        <begin position="108"/>
        <end position="133"/>
    </location>
</feature>
<dbReference type="AlphaFoldDB" id="A0ABD6EQ05"/>
<feature type="transmembrane region" description="Helical" evidence="1">
    <location>
        <begin position="159"/>
        <end position="179"/>
    </location>
</feature>
<feature type="transmembrane region" description="Helical" evidence="1">
    <location>
        <begin position="73"/>
        <end position="96"/>
    </location>
</feature>
<accession>A0ABD6EQ05</accession>
<comment type="caution">
    <text evidence="2">The sequence shown here is derived from an EMBL/GenBank/DDBJ whole genome shotgun (WGS) entry which is preliminary data.</text>
</comment>
<evidence type="ECO:0000256" key="1">
    <source>
        <dbReference type="SAM" id="Phobius"/>
    </source>
</evidence>
<keyword evidence="1" id="KW-0812">Transmembrane</keyword>
<dbReference type="Proteomes" id="UP001608902">
    <property type="component" value="Unassembled WGS sequence"/>
</dbReference>
<protein>
    <submittedName>
        <fullName evidence="2">Uncharacterized protein</fullName>
    </submittedName>
</protein>
<feature type="transmembrane region" description="Helical" evidence="1">
    <location>
        <begin position="35"/>
        <end position="61"/>
    </location>
</feature>
<keyword evidence="1" id="KW-0472">Membrane</keyword>
<name>A0ABD6EQ05_9BILA</name>
<reference evidence="2 3" key="1">
    <citation type="submission" date="2024-08" db="EMBL/GenBank/DDBJ databases">
        <title>Gnathostoma spinigerum genome.</title>
        <authorList>
            <person name="Gonzalez-Bertolin B."/>
            <person name="Monzon S."/>
            <person name="Zaballos A."/>
            <person name="Jimenez P."/>
            <person name="Dekumyoy P."/>
            <person name="Varona S."/>
            <person name="Cuesta I."/>
            <person name="Sumanam S."/>
            <person name="Adisakwattana P."/>
            <person name="Gasser R.B."/>
            <person name="Hernandez-Gonzalez A."/>
            <person name="Young N.D."/>
            <person name="Perteguer M.J."/>
        </authorList>
    </citation>
    <scope>NUCLEOTIDE SEQUENCE [LARGE SCALE GENOMIC DNA]</scope>
    <source>
        <strain evidence="2">AL3</strain>
        <tissue evidence="2">Liver</tissue>
    </source>
</reference>
<gene>
    <name evidence="2" type="ORF">AB6A40_008319</name>
</gene>
<feature type="transmembrane region" description="Helical" evidence="1">
    <location>
        <begin position="240"/>
        <end position="260"/>
    </location>
</feature>
<feature type="transmembrane region" description="Helical" evidence="1">
    <location>
        <begin position="280"/>
        <end position="300"/>
    </location>
</feature>